<proteinExistence type="predicted"/>
<dbReference type="EMBL" id="VMNX01000001">
    <property type="protein sequence ID" value="MPY47192.1"/>
    <property type="molecule type" value="Genomic_DNA"/>
</dbReference>
<evidence type="ECO:0000313" key="3">
    <source>
        <dbReference type="Proteomes" id="UP000373149"/>
    </source>
</evidence>
<evidence type="ECO:0000313" key="2">
    <source>
        <dbReference type="EMBL" id="MPY47331.1"/>
    </source>
</evidence>
<organism evidence="1 3">
    <name type="scientific">Streptomyces acidicola</name>
    <dbReference type="NCBI Taxonomy" id="2596892"/>
    <lineage>
        <taxon>Bacteria</taxon>
        <taxon>Bacillati</taxon>
        <taxon>Actinomycetota</taxon>
        <taxon>Actinomycetes</taxon>
        <taxon>Kitasatosporales</taxon>
        <taxon>Streptomycetaceae</taxon>
        <taxon>Streptomyces</taxon>
    </lineage>
</organism>
<sequence>MPSNPLSPGSVRPAEQVNAEIRALWPHPAVRLTAEQRARYALLVEEWTLAVAAERACGEIVKAA</sequence>
<keyword evidence="3" id="KW-1185">Reference proteome</keyword>
<name>A0A5N8WJA8_9ACTN</name>
<gene>
    <name evidence="1" type="ORF">FPZ41_00765</name>
    <name evidence="2" type="ORF">FPZ41_01470</name>
</gene>
<evidence type="ECO:0000313" key="1">
    <source>
        <dbReference type="EMBL" id="MPY47192.1"/>
    </source>
</evidence>
<dbReference type="EMBL" id="VMNX01000001">
    <property type="protein sequence ID" value="MPY47331.1"/>
    <property type="molecule type" value="Genomic_DNA"/>
</dbReference>
<dbReference type="AlphaFoldDB" id="A0A5N8WJA8"/>
<accession>A0A5N8WJA8</accession>
<comment type="caution">
    <text evidence="1">The sequence shown here is derived from an EMBL/GenBank/DDBJ whole genome shotgun (WGS) entry which is preliminary data.</text>
</comment>
<dbReference type="RefSeq" id="WP_152858067.1">
    <property type="nucleotide sequence ID" value="NZ_VMNX01000001.1"/>
</dbReference>
<dbReference type="Proteomes" id="UP000373149">
    <property type="component" value="Unassembled WGS sequence"/>
</dbReference>
<reference evidence="1 3" key="1">
    <citation type="submission" date="2019-09" db="EMBL/GenBank/DDBJ databases">
        <authorList>
            <person name="Duangmal K."/>
            <person name="Teo W.F.A."/>
            <person name="Lipun K."/>
        </authorList>
    </citation>
    <scope>NUCLEOTIDE SEQUENCE [LARGE SCALE GENOMIC DNA]</scope>
    <source>
        <strain evidence="1 3">K1PN6</strain>
    </source>
</reference>
<protein>
    <submittedName>
        <fullName evidence="1">Uncharacterized protein</fullName>
    </submittedName>
</protein>